<evidence type="ECO:0000313" key="3">
    <source>
        <dbReference type="Proteomes" id="UP001501577"/>
    </source>
</evidence>
<dbReference type="GO" id="GO:0016301">
    <property type="term" value="F:kinase activity"/>
    <property type="evidence" value="ECO:0007669"/>
    <property type="project" value="UniProtKB-KW"/>
</dbReference>
<dbReference type="Gene3D" id="3.40.50.10440">
    <property type="entry name" value="Dihydroxyacetone kinase, domain 1"/>
    <property type="match status" value="1"/>
</dbReference>
<accession>A0ABP6KJJ8</accession>
<dbReference type="SUPFAM" id="SSF82549">
    <property type="entry name" value="DAK1/DegV-like"/>
    <property type="match status" value="1"/>
</dbReference>
<dbReference type="Pfam" id="PF02733">
    <property type="entry name" value="Dak1"/>
    <property type="match status" value="1"/>
</dbReference>
<dbReference type="InterPro" id="IPR050861">
    <property type="entry name" value="Dihydroxyacetone_Kinase"/>
</dbReference>
<keyword evidence="2" id="KW-0808">Transferase</keyword>
<dbReference type="EMBL" id="BAAAXQ010000024">
    <property type="protein sequence ID" value="GAA3014330.1"/>
    <property type="molecule type" value="Genomic_DNA"/>
</dbReference>
<feature type="domain" description="DhaK" evidence="1">
    <location>
        <begin position="7"/>
        <end position="328"/>
    </location>
</feature>
<keyword evidence="3" id="KW-1185">Reference proteome</keyword>
<dbReference type="PANTHER" id="PTHR28629:SF4">
    <property type="entry name" value="TRIOKINASE_FMN CYCLASE"/>
    <property type="match status" value="1"/>
</dbReference>
<comment type="caution">
    <text evidence="2">The sequence shown here is derived from an EMBL/GenBank/DDBJ whole genome shotgun (WGS) entry which is preliminary data.</text>
</comment>
<evidence type="ECO:0000313" key="2">
    <source>
        <dbReference type="EMBL" id="GAA3014330.1"/>
    </source>
</evidence>
<organism evidence="2 3">
    <name type="scientific">Tetragenococcus solitarius</name>
    <dbReference type="NCBI Taxonomy" id="71453"/>
    <lineage>
        <taxon>Bacteria</taxon>
        <taxon>Bacillati</taxon>
        <taxon>Bacillota</taxon>
        <taxon>Bacilli</taxon>
        <taxon>Lactobacillales</taxon>
        <taxon>Enterococcaceae</taxon>
        <taxon>Tetragenococcus</taxon>
    </lineage>
</organism>
<dbReference type="InterPro" id="IPR004006">
    <property type="entry name" value="DhaK_dom"/>
</dbReference>
<sequence length="332" mass="35699">MKKIINSPDKIVEDMLQGFVKANKRILRFSRHTTKVIVKKEIEDKVGVVIGGGSGHEPLFMGYVGEGLADAVVVGNIFAAPTPNAILTAIKEVDRGKGVICIFGNYSGDVLNFEMGKDLAAMEGIDVTNIVVKDDVASASKNEKKSRRGIAGDLYMIKILGAASQIGKSIEECFDIAKQVDRSLVSIGVGLSPGTNPVNGEPGFYLEDGEMEFGLGIHGESGIEQRPITTSNEISKTLVELLISEMRGSMAKEIAICVNGLGSTTLMELYIIANDVQEEFDVSGYNVSDILVGNFCTTQEMGGFSISAILLNEELKTLFNMKAISSHFYKGV</sequence>
<dbReference type="Proteomes" id="UP001501577">
    <property type="component" value="Unassembled WGS sequence"/>
</dbReference>
<name>A0ABP6KJJ8_9ENTE</name>
<keyword evidence="2" id="KW-0418">Kinase</keyword>
<dbReference type="RefSeq" id="WP_068709764.1">
    <property type="nucleotide sequence ID" value="NZ_BAAAXQ010000024.1"/>
</dbReference>
<dbReference type="Gene3D" id="3.30.1180.20">
    <property type="entry name" value="Dihydroxyacetone kinase, domain 2"/>
    <property type="match status" value="1"/>
</dbReference>
<proteinExistence type="predicted"/>
<reference evidence="3" key="1">
    <citation type="journal article" date="2019" name="Int. J. Syst. Evol. Microbiol.">
        <title>The Global Catalogue of Microorganisms (GCM) 10K type strain sequencing project: providing services to taxonomists for standard genome sequencing and annotation.</title>
        <authorList>
            <consortium name="The Broad Institute Genomics Platform"/>
            <consortium name="The Broad Institute Genome Sequencing Center for Infectious Disease"/>
            <person name="Wu L."/>
            <person name="Ma J."/>
        </authorList>
    </citation>
    <scope>NUCLEOTIDE SEQUENCE [LARGE SCALE GENOMIC DNA]</scope>
    <source>
        <strain evidence="3">JCM 8736</strain>
    </source>
</reference>
<dbReference type="PANTHER" id="PTHR28629">
    <property type="entry name" value="TRIOKINASE/FMN CYCLASE"/>
    <property type="match status" value="1"/>
</dbReference>
<protein>
    <submittedName>
        <fullName evidence="2">Dihydroxyacetone kinase subunit DhaK</fullName>
    </submittedName>
</protein>
<evidence type="ECO:0000259" key="1">
    <source>
        <dbReference type="PROSITE" id="PS51481"/>
    </source>
</evidence>
<dbReference type="PROSITE" id="PS51481">
    <property type="entry name" value="DHAK"/>
    <property type="match status" value="1"/>
</dbReference>
<gene>
    <name evidence="2" type="ORF">GCM10019998_08000</name>
</gene>